<reference evidence="4 5" key="1">
    <citation type="submission" date="2017-01" db="EMBL/GenBank/DDBJ databases">
        <title>Genomic analysis of Xuhuaishuia manganoxidans DY6-4.</title>
        <authorList>
            <person name="Wang X."/>
        </authorList>
    </citation>
    <scope>NUCLEOTIDE SEQUENCE [LARGE SCALE GENOMIC DNA]</scope>
    <source>
        <strain evidence="4 5">DY6-4</strain>
    </source>
</reference>
<dbReference type="PRINTS" id="PR01021">
    <property type="entry name" value="OMPADOMAIN"/>
</dbReference>
<accession>A0A1U7DJD6</accession>
<keyword evidence="3" id="KW-0998">Cell outer membrane</keyword>
<accession>A0A2M9DAL9</accession>
<dbReference type="PROSITE" id="PS51123">
    <property type="entry name" value="OMPA_2"/>
    <property type="match status" value="1"/>
</dbReference>
<evidence type="ECO:0000256" key="2">
    <source>
        <dbReference type="ARBA" id="ARBA00023136"/>
    </source>
</evidence>
<dbReference type="InterPro" id="IPR036737">
    <property type="entry name" value="OmpA-like_sf"/>
</dbReference>
<protein>
    <submittedName>
        <fullName evidence="4">Uncharacterized protein</fullName>
    </submittedName>
</protein>
<dbReference type="InterPro" id="IPR006665">
    <property type="entry name" value="OmpA-like"/>
</dbReference>
<dbReference type="InterPro" id="IPR050330">
    <property type="entry name" value="Bact_OuterMem_StrucFunc"/>
</dbReference>
<dbReference type="CDD" id="cd07185">
    <property type="entry name" value="OmpA_C-like"/>
    <property type="match status" value="1"/>
</dbReference>
<dbReference type="GO" id="GO:0009279">
    <property type="term" value="C:cell outer membrane"/>
    <property type="evidence" value="ECO:0007669"/>
    <property type="project" value="UniProtKB-SubCell"/>
</dbReference>
<keyword evidence="5" id="KW-1185">Reference proteome</keyword>
<evidence type="ECO:0000313" key="4">
    <source>
        <dbReference type="EMBL" id="APX90035.1"/>
    </source>
</evidence>
<dbReference type="RefSeq" id="WP_076980056.1">
    <property type="nucleotide sequence ID" value="NZ_CP019124.1"/>
</dbReference>
<dbReference type="Pfam" id="PF00691">
    <property type="entry name" value="OmpA"/>
    <property type="match status" value="1"/>
</dbReference>
<dbReference type="EMBL" id="CP019124">
    <property type="protein sequence ID" value="APX90035.1"/>
    <property type="molecule type" value="Genomic_DNA"/>
</dbReference>
<sequence length="326" mass="35056">MIARLLPLALVAALMPIAAPAMEFDLPANAKLTARQTEETGSYAVPVGPWSDGALPTLRAEGAILRRAMRVDGGALSSPQVLFPMREQLLKAGYEVLFECKARACGGFDFRFGTEVMAEPDMHVDLGDFRFLSARRINRERGAKPEFVSLMVSRGSDTAWIQVIEVGADVLRQPVASVGKSSRSARAGNNPHPATRSRLVPQTGLIARMESDGTAVLGDLVFDTGAASLSQGEYGTLGTLARYLRESPERRVTLVGHTDAEGSLQGNISLSKRRARSVGEHLVALGVSPAQIETDGVGYLSPLASNLTEEGRRKNRRVEAMLTSTR</sequence>
<evidence type="ECO:0000256" key="1">
    <source>
        <dbReference type="ARBA" id="ARBA00004442"/>
    </source>
</evidence>
<proteinExistence type="predicted"/>
<evidence type="ECO:0000313" key="5">
    <source>
        <dbReference type="Proteomes" id="UP000187266"/>
    </source>
</evidence>
<dbReference type="InterPro" id="IPR006664">
    <property type="entry name" value="OMP_bac"/>
</dbReference>
<dbReference type="Proteomes" id="UP000187266">
    <property type="component" value="Chromosome"/>
</dbReference>
<organism evidence="4 5">
    <name type="scientific">Brevirhabdus pacifica</name>
    <dbReference type="NCBI Taxonomy" id="1267768"/>
    <lineage>
        <taxon>Bacteria</taxon>
        <taxon>Pseudomonadati</taxon>
        <taxon>Pseudomonadota</taxon>
        <taxon>Alphaproteobacteria</taxon>
        <taxon>Rhodobacterales</taxon>
        <taxon>Paracoccaceae</taxon>
        <taxon>Brevirhabdus</taxon>
    </lineage>
</organism>
<comment type="subcellular location">
    <subcellularLocation>
        <location evidence="1">Cell outer membrane</location>
    </subcellularLocation>
</comment>
<dbReference type="SUPFAM" id="SSF103088">
    <property type="entry name" value="OmpA-like"/>
    <property type="match status" value="1"/>
</dbReference>
<dbReference type="PANTHER" id="PTHR30329:SF21">
    <property type="entry name" value="LIPOPROTEIN YIAD-RELATED"/>
    <property type="match status" value="1"/>
</dbReference>
<dbReference type="AlphaFoldDB" id="A0A1U7DJD6"/>
<keyword evidence="2" id="KW-0472">Membrane</keyword>
<name>A0A1U7DJD6_9RHOB</name>
<gene>
    <name evidence="4" type="ORF">BV394_10155</name>
</gene>
<dbReference type="PANTHER" id="PTHR30329">
    <property type="entry name" value="STATOR ELEMENT OF FLAGELLAR MOTOR COMPLEX"/>
    <property type="match status" value="1"/>
</dbReference>
<dbReference type="OrthoDB" id="9792021at2"/>
<evidence type="ECO:0000256" key="3">
    <source>
        <dbReference type="ARBA" id="ARBA00023237"/>
    </source>
</evidence>
<dbReference type="Gene3D" id="3.30.1330.60">
    <property type="entry name" value="OmpA-like domain"/>
    <property type="match status" value="1"/>
</dbReference>
<dbReference type="STRING" id="1267768.BV394_10155"/>